<feature type="compositionally biased region" description="Polar residues" evidence="1">
    <location>
        <begin position="213"/>
        <end position="229"/>
    </location>
</feature>
<feature type="compositionally biased region" description="Basic and acidic residues" evidence="1">
    <location>
        <begin position="114"/>
        <end position="129"/>
    </location>
</feature>
<sequence>MRLPLMAEEEEHDNPDRNESPESSSEKLVQIPGLNLLNQPQGVHQRASSKSPFDNRPVLQPSTQARPAMPRRDTDDTDSSGSNSDADVFSTEKDRAATIAARKEEGSSNPYGVEMDRRTAQNRLEEKIRALNQTQRTLTPPRRTPSRETRSPATPVSAAKALKDEPYNPNSPILPTPTLSTANLFARKFQSRYAKKSAGGPNGPRAQALGLDTSDSVTSSRAASPTPVRSSRMDTSKAPVKGSSGQDLRKSAMMLRRMNSDLREDSVLGNSYRSYRNFGDGKSGSNSPHYSMDEAEGQQGKREELRSPDSIASVRMQMKSPSTADMLTYSNVDAPRNTYLRADRVSGPLNNSRSRHNVRGVGVSPSVLSIGGQSDMWEDASVKSDNDEPAPPAPREPAMPVIQGKENRPISTGYESFAGVCEVYDPGPVNKMPAPAPAVQRFEGPGGGREAGNNAPANFTPTHTPKDKKRQGGMLMNPESAKKSPGYGLGLMGLGLSAWGTPASLYDKDGFLKE</sequence>
<comment type="caution">
    <text evidence="2">The sequence shown here is derived from an EMBL/GenBank/DDBJ whole genome shotgun (WGS) entry which is preliminary data.</text>
</comment>
<feature type="compositionally biased region" description="Basic and acidic residues" evidence="1">
    <location>
        <begin position="90"/>
        <end position="106"/>
    </location>
</feature>
<accession>A0A0G2EN31</accession>
<dbReference type="AlphaFoldDB" id="A0A0G2EN31"/>
<keyword evidence="3" id="KW-1185">Reference proteome</keyword>
<dbReference type="EMBL" id="LCWF01000062">
    <property type="protein sequence ID" value="KKY24177.1"/>
    <property type="molecule type" value="Genomic_DNA"/>
</dbReference>
<name>A0A0G2EN31_PHACM</name>
<gene>
    <name evidence="2" type="ORF">UCRPC4_g02543</name>
</gene>
<feature type="compositionally biased region" description="Polar residues" evidence="1">
    <location>
        <begin position="168"/>
        <end position="178"/>
    </location>
</feature>
<organism evidence="2 3">
    <name type="scientific">Phaeomoniella chlamydospora</name>
    <name type="common">Phaeoacremonium chlamydosporum</name>
    <dbReference type="NCBI Taxonomy" id="158046"/>
    <lineage>
        <taxon>Eukaryota</taxon>
        <taxon>Fungi</taxon>
        <taxon>Dikarya</taxon>
        <taxon>Ascomycota</taxon>
        <taxon>Pezizomycotina</taxon>
        <taxon>Eurotiomycetes</taxon>
        <taxon>Chaetothyriomycetidae</taxon>
        <taxon>Phaeomoniellales</taxon>
        <taxon>Phaeomoniellaceae</taxon>
        <taxon>Phaeomoniella</taxon>
    </lineage>
</organism>
<reference evidence="2 3" key="2">
    <citation type="submission" date="2015-05" db="EMBL/GenBank/DDBJ databases">
        <authorList>
            <person name="Morales-Cruz A."/>
            <person name="Amrine K.C."/>
            <person name="Cantu D."/>
        </authorList>
    </citation>
    <scope>NUCLEOTIDE SEQUENCE [LARGE SCALE GENOMIC DNA]</scope>
    <source>
        <strain evidence="2">UCRPC4</strain>
    </source>
</reference>
<evidence type="ECO:0000313" key="3">
    <source>
        <dbReference type="Proteomes" id="UP000053317"/>
    </source>
</evidence>
<dbReference type="Proteomes" id="UP000053317">
    <property type="component" value="Unassembled WGS sequence"/>
</dbReference>
<reference evidence="2 3" key="1">
    <citation type="submission" date="2015-05" db="EMBL/GenBank/DDBJ databases">
        <title>Distinctive expansion of gene families associated with plant cell wall degradation and secondary metabolism in the genomes of grapevine trunk pathogens.</title>
        <authorList>
            <person name="Lawrence D.P."/>
            <person name="Travadon R."/>
            <person name="Rolshausen P.E."/>
            <person name="Baumgartner K."/>
        </authorList>
    </citation>
    <scope>NUCLEOTIDE SEQUENCE [LARGE SCALE GENOMIC DNA]</scope>
    <source>
        <strain evidence="2">UCRPC4</strain>
    </source>
</reference>
<feature type="region of interest" description="Disordered" evidence="1">
    <location>
        <begin position="193"/>
        <end position="313"/>
    </location>
</feature>
<dbReference type="OrthoDB" id="3546893at2759"/>
<feature type="region of interest" description="Disordered" evidence="1">
    <location>
        <begin position="432"/>
        <end position="482"/>
    </location>
</feature>
<feature type="compositionally biased region" description="Polar residues" evidence="1">
    <location>
        <begin position="36"/>
        <end position="52"/>
    </location>
</feature>
<protein>
    <submittedName>
        <fullName evidence="2">Uncharacterized protein</fullName>
    </submittedName>
</protein>
<feature type="region of interest" description="Disordered" evidence="1">
    <location>
        <begin position="1"/>
        <end position="178"/>
    </location>
</feature>
<evidence type="ECO:0000313" key="2">
    <source>
        <dbReference type="EMBL" id="KKY24177.1"/>
    </source>
</evidence>
<proteinExistence type="predicted"/>
<feature type="region of interest" description="Disordered" evidence="1">
    <location>
        <begin position="344"/>
        <end position="403"/>
    </location>
</feature>
<evidence type="ECO:0000256" key="1">
    <source>
        <dbReference type="SAM" id="MobiDB-lite"/>
    </source>
</evidence>